<dbReference type="Gene3D" id="1.20.870.10">
    <property type="entry name" value="Son of sevenless (SoS) protein Chain: S domain 1"/>
    <property type="match status" value="1"/>
</dbReference>
<dbReference type="Proteomes" id="UP000054560">
    <property type="component" value="Unassembled WGS sequence"/>
</dbReference>
<dbReference type="InterPro" id="IPR023578">
    <property type="entry name" value="Ras_GEF_dom_sf"/>
</dbReference>
<gene>
    <name evidence="1" type="ORF">SARC_09156</name>
</gene>
<reference evidence="1 2" key="1">
    <citation type="submission" date="2011-02" db="EMBL/GenBank/DDBJ databases">
        <title>The Genome Sequence of Sphaeroforma arctica JP610.</title>
        <authorList>
            <consortium name="The Broad Institute Genome Sequencing Platform"/>
            <person name="Russ C."/>
            <person name="Cuomo C."/>
            <person name="Young S.K."/>
            <person name="Zeng Q."/>
            <person name="Gargeya S."/>
            <person name="Alvarado L."/>
            <person name="Berlin A."/>
            <person name="Chapman S.B."/>
            <person name="Chen Z."/>
            <person name="Freedman E."/>
            <person name="Gellesch M."/>
            <person name="Goldberg J."/>
            <person name="Griggs A."/>
            <person name="Gujja S."/>
            <person name="Heilman E."/>
            <person name="Heiman D."/>
            <person name="Howarth C."/>
            <person name="Mehta T."/>
            <person name="Neiman D."/>
            <person name="Pearson M."/>
            <person name="Roberts A."/>
            <person name="Saif S."/>
            <person name="Shea T."/>
            <person name="Shenoy N."/>
            <person name="Sisk P."/>
            <person name="Stolte C."/>
            <person name="Sykes S."/>
            <person name="White J."/>
            <person name="Yandava C."/>
            <person name="Burger G."/>
            <person name="Gray M.W."/>
            <person name="Holland P.W.H."/>
            <person name="King N."/>
            <person name="Lang F.B.F."/>
            <person name="Roger A.J."/>
            <person name="Ruiz-Trillo I."/>
            <person name="Haas B."/>
            <person name="Nusbaum C."/>
            <person name="Birren B."/>
        </authorList>
    </citation>
    <scope>NUCLEOTIDE SEQUENCE [LARGE SCALE GENOMIC DNA]</scope>
    <source>
        <strain evidence="1 2">JP610</strain>
    </source>
</reference>
<protein>
    <submittedName>
        <fullName evidence="1">Uncharacterized protein</fullName>
    </submittedName>
</protein>
<dbReference type="Gene3D" id="1.10.840.10">
    <property type="entry name" value="Ras guanine-nucleotide exchange factors catalytic domain"/>
    <property type="match status" value="1"/>
</dbReference>
<proteinExistence type="predicted"/>
<dbReference type="EMBL" id="KQ242494">
    <property type="protein sequence ID" value="KNC78410.1"/>
    <property type="molecule type" value="Genomic_DNA"/>
</dbReference>
<dbReference type="OrthoDB" id="546434at2759"/>
<dbReference type="SUPFAM" id="SSF48366">
    <property type="entry name" value="Ras GEF"/>
    <property type="match status" value="1"/>
</dbReference>
<sequence>MIINFVRCRRVAQVVTDLLQHQQSPYNLRLCRDVREYVLYLKAGVPDELYTQSLLLEPRNSGTLDAEGNLIRAPANSDVSRSHTICRAHYLHRVAAMKAEVVPYRVPYASGIREM</sequence>
<dbReference type="GeneID" id="25909660"/>
<dbReference type="AlphaFoldDB" id="A0A0L0FNK8"/>
<dbReference type="GO" id="GO:0007264">
    <property type="term" value="P:small GTPase-mediated signal transduction"/>
    <property type="evidence" value="ECO:0007669"/>
    <property type="project" value="InterPro"/>
</dbReference>
<dbReference type="InterPro" id="IPR036964">
    <property type="entry name" value="RASGEF_cat_dom_sf"/>
</dbReference>
<dbReference type="RefSeq" id="XP_014152312.1">
    <property type="nucleotide sequence ID" value="XM_014296837.1"/>
</dbReference>
<organism evidence="1 2">
    <name type="scientific">Sphaeroforma arctica JP610</name>
    <dbReference type="NCBI Taxonomy" id="667725"/>
    <lineage>
        <taxon>Eukaryota</taxon>
        <taxon>Ichthyosporea</taxon>
        <taxon>Ichthyophonida</taxon>
        <taxon>Sphaeroforma</taxon>
    </lineage>
</organism>
<dbReference type="GO" id="GO:0005085">
    <property type="term" value="F:guanyl-nucleotide exchange factor activity"/>
    <property type="evidence" value="ECO:0007669"/>
    <property type="project" value="InterPro"/>
</dbReference>
<evidence type="ECO:0000313" key="1">
    <source>
        <dbReference type="EMBL" id="KNC78410.1"/>
    </source>
</evidence>
<keyword evidence="2" id="KW-1185">Reference proteome</keyword>
<name>A0A0L0FNK8_9EUKA</name>
<accession>A0A0L0FNK8</accession>
<evidence type="ECO:0000313" key="2">
    <source>
        <dbReference type="Proteomes" id="UP000054560"/>
    </source>
</evidence>